<accession>A0A4P9VU46</accession>
<dbReference type="AlphaFoldDB" id="A0A4P9VU46"/>
<evidence type="ECO:0000313" key="3">
    <source>
        <dbReference type="Proteomes" id="UP000269721"/>
    </source>
</evidence>
<dbReference type="EMBL" id="ML001692">
    <property type="protein sequence ID" value="RKO83084.1"/>
    <property type="molecule type" value="Genomic_DNA"/>
</dbReference>
<gene>
    <name evidence="2" type="ORF">BDK51DRAFT_45144</name>
</gene>
<sequence>MEDAGEAGVQFVHRHRSARDRATGPLPWDSAAEAIVIADELPAHEIGANGEEGMRGAQEEPERDGEQDDPLTVSTPRTRAAELQHRRATFERLCADADRRSAHHREQLHRALEQSATIERKATDRRVRAAARERREQERAELVAARDRCVHDAARVSDEAASASEICSALSSLCAHLRDERAAHATLLHGFRQTCDAEREKRLRIISDARRAMVEIDKQIAAIPRDEVELVGRVDAEKERLRLYQAMKVTAEKREQEVHTNWENAEKAIMQWTAEQSDVDQEVDAYSKGKAMEMDEVS</sequence>
<feature type="region of interest" description="Disordered" evidence="1">
    <location>
        <begin position="1"/>
        <end position="26"/>
    </location>
</feature>
<name>A0A4P9VU46_9FUNG</name>
<feature type="region of interest" description="Disordered" evidence="1">
    <location>
        <begin position="52"/>
        <end position="79"/>
    </location>
</feature>
<dbReference type="Proteomes" id="UP000269721">
    <property type="component" value="Unassembled WGS sequence"/>
</dbReference>
<proteinExistence type="predicted"/>
<keyword evidence="3" id="KW-1185">Reference proteome</keyword>
<evidence type="ECO:0000313" key="2">
    <source>
        <dbReference type="EMBL" id="RKO83084.1"/>
    </source>
</evidence>
<evidence type="ECO:0000256" key="1">
    <source>
        <dbReference type="SAM" id="MobiDB-lite"/>
    </source>
</evidence>
<organism evidence="2 3">
    <name type="scientific">Blyttiomyces helicus</name>
    <dbReference type="NCBI Taxonomy" id="388810"/>
    <lineage>
        <taxon>Eukaryota</taxon>
        <taxon>Fungi</taxon>
        <taxon>Fungi incertae sedis</taxon>
        <taxon>Chytridiomycota</taxon>
        <taxon>Chytridiomycota incertae sedis</taxon>
        <taxon>Chytridiomycetes</taxon>
        <taxon>Chytridiomycetes incertae sedis</taxon>
        <taxon>Blyttiomyces</taxon>
    </lineage>
</organism>
<protein>
    <submittedName>
        <fullName evidence="2">Uncharacterized protein</fullName>
    </submittedName>
</protein>
<reference evidence="3" key="1">
    <citation type="journal article" date="2018" name="Nat. Microbiol.">
        <title>Leveraging single-cell genomics to expand the fungal tree of life.</title>
        <authorList>
            <person name="Ahrendt S.R."/>
            <person name="Quandt C.A."/>
            <person name="Ciobanu D."/>
            <person name="Clum A."/>
            <person name="Salamov A."/>
            <person name="Andreopoulos B."/>
            <person name="Cheng J.F."/>
            <person name="Woyke T."/>
            <person name="Pelin A."/>
            <person name="Henrissat B."/>
            <person name="Reynolds N.K."/>
            <person name="Benny G.L."/>
            <person name="Smith M.E."/>
            <person name="James T.Y."/>
            <person name="Grigoriev I.V."/>
        </authorList>
    </citation>
    <scope>NUCLEOTIDE SEQUENCE [LARGE SCALE GENOMIC DNA]</scope>
</reference>